<accession>A0AAN8RY35</accession>
<evidence type="ECO:0000256" key="1">
    <source>
        <dbReference type="SAM" id="Phobius"/>
    </source>
</evidence>
<comment type="caution">
    <text evidence="2">The sequence shown here is derived from an EMBL/GenBank/DDBJ whole genome shotgun (WGS) entry which is preliminary data.</text>
</comment>
<gene>
    <name evidence="2" type="ORF">TWF506_007490</name>
</gene>
<evidence type="ECO:0000313" key="2">
    <source>
        <dbReference type="EMBL" id="KAK6515145.1"/>
    </source>
</evidence>
<protein>
    <submittedName>
        <fullName evidence="2">Uncharacterized protein</fullName>
    </submittedName>
</protein>
<evidence type="ECO:0000313" key="3">
    <source>
        <dbReference type="Proteomes" id="UP001307849"/>
    </source>
</evidence>
<dbReference type="AlphaFoldDB" id="A0AAN8RY35"/>
<sequence>MLFNIINYTLLFLAAPYMISAAITVASHAKYGKNPSPPRQIIHGVCHGLSAKFENHTTGTHFYNNVLLPGVWLGGTGFAGCSGPSMCGQCAEARDAAGNRLGVKFLIVDYECSHSLVTAPGAITALNDLPVQVDGLLGRPLSECYANCIPTPDLWGCEVL</sequence>
<keyword evidence="1" id="KW-1133">Transmembrane helix</keyword>
<keyword evidence="3" id="KW-1185">Reference proteome</keyword>
<organism evidence="2 3">
    <name type="scientific">Arthrobotrys conoides</name>
    <dbReference type="NCBI Taxonomy" id="74498"/>
    <lineage>
        <taxon>Eukaryota</taxon>
        <taxon>Fungi</taxon>
        <taxon>Dikarya</taxon>
        <taxon>Ascomycota</taxon>
        <taxon>Pezizomycotina</taxon>
        <taxon>Orbiliomycetes</taxon>
        <taxon>Orbiliales</taxon>
        <taxon>Orbiliaceae</taxon>
        <taxon>Arthrobotrys</taxon>
    </lineage>
</organism>
<reference evidence="2 3" key="1">
    <citation type="submission" date="2019-10" db="EMBL/GenBank/DDBJ databases">
        <authorList>
            <person name="Palmer J.M."/>
        </authorList>
    </citation>
    <scope>NUCLEOTIDE SEQUENCE [LARGE SCALE GENOMIC DNA]</scope>
    <source>
        <strain evidence="2 3">TWF506</strain>
    </source>
</reference>
<dbReference type="EMBL" id="JAVHJM010000004">
    <property type="protein sequence ID" value="KAK6515145.1"/>
    <property type="molecule type" value="Genomic_DNA"/>
</dbReference>
<keyword evidence="1" id="KW-0812">Transmembrane</keyword>
<proteinExistence type="predicted"/>
<name>A0AAN8RY35_9PEZI</name>
<dbReference type="Proteomes" id="UP001307849">
    <property type="component" value="Unassembled WGS sequence"/>
</dbReference>
<feature type="transmembrane region" description="Helical" evidence="1">
    <location>
        <begin position="6"/>
        <end position="26"/>
    </location>
</feature>
<keyword evidence="1" id="KW-0472">Membrane</keyword>